<evidence type="ECO:0000256" key="1">
    <source>
        <dbReference type="SAM" id="MobiDB-lite"/>
    </source>
</evidence>
<name>A0AAD8YCX9_9STRA</name>
<proteinExistence type="predicted"/>
<evidence type="ECO:0000313" key="3">
    <source>
        <dbReference type="Proteomes" id="UP001224775"/>
    </source>
</evidence>
<dbReference type="Proteomes" id="UP001224775">
    <property type="component" value="Unassembled WGS sequence"/>
</dbReference>
<dbReference type="Gene3D" id="2.60.120.620">
    <property type="entry name" value="q2cbj1_9rhob like domain"/>
    <property type="match status" value="1"/>
</dbReference>
<dbReference type="EMBL" id="JATAAI010000007">
    <property type="protein sequence ID" value="KAK1744156.1"/>
    <property type="molecule type" value="Genomic_DNA"/>
</dbReference>
<dbReference type="AlphaFoldDB" id="A0AAD8YCX9"/>
<evidence type="ECO:0000313" key="2">
    <source>
        <dbReference type="EMBL" id="KAK1744156.1"/>
    </source>
</evidence>
<gene>
    <name evidence="2" type="ORF">QTG54_004689</name>
</gene>
<feature type="region of interest" description="Disordered" evidence="1">
    <location>
        <begin position="45"/>
        <end position="68"/>
    </location>
</feature>
<organism evidence="2 3">
    <name type="scientific">Skeletonema marinoi</name>
    <dbReference type="NCBI Taxonomy" id="267567"/>
    <lineage>
        <taxon>Eukaryota</taxon>
        <taxon>Sar</taxon>
        <taxon>Stramenopiles</taxon>
        <taxon>Ochrophyta</taxon>
        <taxon>Bacillariophyta</taxon>
        <taxon>Coscinodiscophyceae</taxon>
        <taxon>Thalassiosirophycidae</taxon>
        <taxon>Thalassiosirales</taxon>
        <taxon>Skeletonemataceae</taxon>
        <taxon>Skeletonema</taxon>
        <taxon>Skeletonema marinoi-dohrnii complex</taxon>
    </lineage>
</organism>
<reference evidence="2" key="1">
    <citation type="submission" date="2023-06" db="EMBL/GenBank/DDBJ databases">
        <title>Survivors Of The Sea: Transcriptome response of Skeletonema marinoi to long-term dormancy.</title>
        <authorList>
            <person name="Pinder M.I.M."/>
            <person name="Kourtchenko O."/>
            <person name="Robertson E.K."/>
            <person name="Larsson T."/>
            <person name="Maumus F."/>
            <person name="Osuna-Cruz C.M."/>
            <person name="Vancaester E."/>
            <person name="Stenow R."/>
            <person name="Vandepoele K."/>
            <person name="Ploug H."/>
            <person name="Bruchert V."/>
            <person name="Godhe A."/>
            <person name="Topel M."/>
        </authorList>
    </citation>
    <scope>NUCLEOTIDE SEQUENCE</scope>
    <source>
        <strain evidence="2">R05AC</strain>
    </source>
</reference>
<sequence length="391" mass="44204">MTEVEERTPLEAAQKAREIWLNAKKQSDLDEVERLYRWALSSKKNLETDDDGGSGRPKKKAKQGHCGLDRSDYINASKERLASIGFTCRLAKRVLDYPDESKESDDSSPNADHKQQKAPPCTIVDNFLSQAELERLQSVFQSTTANYWTSHDYAVEPPSPYFSYVLSLEQIETNGFGFIGELIQKVLHCPQLAEKFPKLPNTRYVEMWAHNRPHASGHQLHFDSDDEGRGGVRNPIISTILYIADGDDDIAGGPSMVTNQKLSDEKLATKGWMSSPKPYRLVAFDGRYLHGVVPGKGTQEGRRVTLMFAFWDEIKIRRGLGPGSARPFPKNILPPWASQLAKPMETAENENQYDNCKTAEPIKLDRVYETLDGKAWNKQEMPAYDEVFQGF</sequence>
<keyword evidence="3" id="KW-1185">Reference proteome</keyword>
<accession>A0AAD8YCX9</accession>
<feature type="compositionally biased region" description="Basic and acidic residues" evidence="1">
    <location>
        <begin position="99"/>
        <end position="115"/>
    </location>
</feature>
<feature type="region of interest" description="Disordered" evidence="1">
    <location>
        <begin position="99"/>
        <end position="119"/>
    </location>
</feature>
<comment type="caution">
    <text evidence="2">The sequence shown here is derived from an EMBL/GenBank/DDBJ whole genome shotgun (WGS) entry which is preliminary data.</text>
</comment>
<protein>
    <submittedName>
        <fullName evidence="2">Uncharacterized protein</fullName>
    </submittedName>
</protein>